<accession>A0ACB7YSM5</accession>
<dbReference type="Proteomes" id="UP000828048">
    <property type="component" value="Chromosome 11"/>
</dbReference>
<gene>
    <name evidence="1" type="ORF">Vadar_029756</name>
</gene>
<reference evidence="1 2" key="1">
    <citation type="journal article" date="2021" name="Hortic Res">
        <title>High-quality reference genome and annotation aids understanding of berry development for evergreen blueberry (Vaccinium darrowii).</title>
        <authorList>
            <person name="Yu J."/>
            <person name="Hulse-Kemp A.M."/>
            <person name="Babiker E."/>
            <person name="Staton M."/>
        </authorList>
    </citation>
    <scope>NUCLEOTIDE SEQUENCE [LARGE SCALE GENOMIC DNA]</scope>
    <source>
        <strain evidence="2">cv. NJ 8807/NJ 8810</strain>
        <tissue evidence="1">Young leaf</tissue>
    </source>
</reference>
<keyword evidence="2" id="KW-1185">Reference proteome</keyword>
<evidence type="ECO:0000313" key="1">
    <source>
        <dbReference type="EMBL" id="KAH7855855.1"/>
    </source>
</evidence>
<proteinExistence type="predicted"/>
<name>A0ACB7YSM5_9ERIC</name>
<evidence type="ECO:0000313" key="2">
    <source>
        <dbReference type="Proteomes" id="UP000828048"/>
    </source>
</evidence>
<protein>
    <submittedName>
        <fullName evidence="1">Uncharacterized protein</fullName>
    </submittedName>
</protein>
<sequence>MINKMLNSNNPSYYEFSEEELARINPAHYPDLFDDTIYESDEFRLYGFKIKKCPRMRSHDWTECPFVHRGEKARRRDPRRYNYSAMACPDYRNQYCIRGDACHYAHGVFEYWLHPTKYRTRACNSGDGCDRKVCFFAHSPHELRDEAKYHHYSHVGSDGGSPTPPNTPNRPSAAARPFMPAARAAVGRSVGRGRRSGGTGVVSGRNSDFLASLSGLNISEGDGNGGGMFPWGVGQRSAAPPAPAPETGEEEPDIEWITDLME</sequence>
<organism evidence="1 2">
    <name type="scientific">Vaccinium darrowii</name>
    <dbReference type="NCBI Taxonomy" id="229202"/>
    <lineage>
        <taxon>Eukaryota</taxon>
        <taxon>Viridiplantae</taxon>
        <taxon>Streptophyta</taxon>
        <taxon>Embryophyta</taxon>
        <taxon>Tracheophyta</taxon>
        <taxon>Spermatophyta</taxon>
        <taxon>Magnoliopsida</taxon>
        <taxon>eudicotyledons</taxon>
        <taxon>Gunneridae</taxon>
        <taxon>Pentapetalae</taxon>
        <taxon>asterids</taxon>
        <taxon>Ericales</taxon>
        <taxon>Ericaceae</taxon>
        <taxon>Vaccinioideae</taxon>
        <taxon>Vaccinieae</taxon>
        <taxon>Vaccinium</taxon>
    </lineage>
</organism>
<comment type="caution">
    <text evidence="1">The sequence shown here is derived from an EMBL/GenBank/DDBJ whole genome shotgun (WGS) entry which is preliminary data.</text>
</comment>
<dbReference type="EMBL" id="CM037161">
    <property type="protein sequence ID" value="KAH7855855.1"/>
    <property type="molecule type" value="Genomic_DNA"/>
</dbReference>